<feature type="domain" description="Phage tail sheath protein-like beta-sandwich" evidence="3">
    <location>
        <begin position="96"/>
        <end position="202"/>
    </location>
</feature>
<sequence length="472" mass="51174">MGTGTWSETQKPTIPGMYNRFMWAAENTLAQGTNGIVAMPVKADWGPVKEVVSVTTLTELKNKFGSNTDLTAYRLGRLALLGNPKELLLYRLADSNAKTASITLKDTTADTPVDVIELETIYPTTRDFNVSIKADIISETVTDITLYEGAEQLYVFKVSGTIDDIVNAINSNEENVWLKASKVADGTGLASIVNQPLTGGNNGTDSITNEEYMDAMSTFEGYKIDGFTLDGVSDAALQAAVQAWVDKNKTNGANILCFMGAAKDTDIDIVNTQSKAFNDEAITNIGVSGIYEGVEYSPAEVACYITGLAVGKGIKDSIVNQATIFEDVSPKLTRTQVETALAAGTLVLVNEQQSVIVVDDVNTLKKFADGQSEALGYIRAVKFLYTVDADTSAKRSDFIGQTNNDDIGQKVVISALKKYFETLQGAGVIKDDFTVEIDKELQANAKSDEFYWKWSATYVNVMKKIFGTGYVQ</sequence>
<dbReference type="Pfam" id="PF17482">
    <property type="entry name" value="Phage_sheath_1C"/>
    <property type="match status" value="1"/>
</dbReference>
<evidence type="ECO:0000256" key="1">
    <source>
        <dbReference type="ARBA" id="ARBA00008005"/>
    </source>
</evidence>
<protein>
    <submittedName>
        <fullName evidence="6">Phage tail sheath protein</fullName>
    </submittedName>
</protein>
<comment type="similarity">
    <text evidence="1">Belongs to the myoviridae tail sheath protein family.</text>
</comment>
<dbReference type="EMBL" id="PVXP01000009">
    <property type="protein sequence ID" value="PRR85963.1"/>
    <property type="molecule type" value="Genomic_DNA"/>
</dbReference>
<evidence type="ECO:0000259" key="3">
    <source>
        <dbReference type="Pfam" id="PF17481"/>
    </source>
</evidence>
<comment type="caution">
    <text evidence="6">The sequence shown here is derived from an EMBL/GenBank/DDBJ whole genome shotgun (WGS) entry which is preliminary data.</text>
</comment>
<dbReference type="RefSeq" id="WP_106008473.1">
    <property type="nucleotide sequence ID" value="NZ_PVXP01000009.1"/>
</dbReference>
<dbReference type="InterPro" id="IPR020287">
    <property type="entry name" value="Tail_sheath_C"/>
</dbReference>
<proteinExistence type="inferred from homology"/>
<dbReference type="InterPro" id="IPR035326">
    <property type="entry name" value="Beta_sandwich_Seath"/>
</dbReference>
<reference evidence="6 7" key="1">
    <citation type="submission" date="2018-03" db="EMBL/GenBank/DDBJ databases">
        <title>Genome sequence of Clostridium luticellarii DSM 29923.</title>
        <authorList>
            <person name="Poehlein A."/>
            <person name="Daniel R."/>
        </authorList>
    </citation>
    <scope>NUCLEOTIDE SEQUENCE [LARGE SCALE GENOMIC DNA]</scope>
    <source>
        <strain evidence="6 7">DSM 29923</strain>
    </source>
</reference>
<dbReference type="Gene3D" id="3.30.1490.450">
    <property type="match status" value="1"/>
</dbReference>
<dbReference type="Pfam" id="PF17481">
    <property type="entry name" value="Phage_sheath_domII"/>
    <property type="match status" value="1"/>
</dbReference>
<evidence type="ECO:0000313" key="6">
    <source>
        <dbReference type="EMBL" id="PRR85963.1"/>
    </source>
</evidence>
<keyword evidence="7" id="KW-1185">Reference proteome</keyword>
<evidence type="ECO:0000259" key="4">
    <source>
        <dbReference type="Pfam" id="PF17482"/>
    </source>
</evidence>
<feature type="domain" description="Tail sheath protein Gp18-like" evidence="5">
    <location>
        <begin position="35"/>
        <end position="75"/>
    </location>
</feature>
<feature type="domain" description="Tail sheath protein C-terminal" evidence="4">
    <location>
        <begin position="371"/>
        <end position="471"/>
    </location>
</feature>
<evidence type="ECO:0000313" key="7">
    <source>
        <dbReference type="Proteomes" id="UP000237798"/>
    </source>
</evidence>
<dbReference type="Gene3D" id="3.30.360.90">
    <property type="match status" value="1"/>
</dbReference>
<accession>A0A2T0BQ06</accession>
<feature type="domain" description="Tail sheath protein subtilisin-like" evidence="2">
    <location>
        <begin position="206"/>
        <end position="363"/>
    </location>
</feature>
<dbReference type="Gene3D" id="3.30.1370.220">
    <property type="match status" value="1"/>
</dbReference>
<dbReference type="Pfam" id="PF04984">
    <property type="entry name" value="Phage_sheath_1"/>
    <property type="match status" value="1"/>
</dbReference>
<dbReference type="Proteomes" id="UP000237798">
    <property type="component" value="Unassembled WGS sequence"/>
</dbReference>
<dbReference type="Gene3D" id="3.40.50.11790">
    <property type="match status" value="1"/>
</dbReference>
<evidence type="ECO:0000259" key="2">
    <source>
        <dbReference type="Pfam" id="PF04984"/>
    </source>
</evidence>
<evidence type="ECO:0000259" key="5">
    <source>
        <dbReference type="Pfam" id="PF22671"/>
    </source>
</evidence>
<dbReference type="OrthoDB" id="89060at2"/>
<dbReference type="InterPro" id="IPR035089">
    <property type="entry name" value="Phage_sheath_subtilisin"/>
</dbReference>
<dbReference type="InterPro" id="IPR054564">
    <property type="entry name" value="Gp18_domIII_N"/>
</dbReference>
<dbReference type="Pfam" id="PF22671">
    <property type="entry name" value="Gp18_domIII_N"/>
    <property type="match status" value="1"/>
</dbReference>
<name>A0A2T0BQ06_9CLOT</name>
<organism evidence="6 7">
    <name type="scientific">Clostridium luticellarii</name>
    <dbReference type="NCBI Taxonomy" id="1691940"/>
    <lineage>
        <taxon>Bacteria</taxon>
        <taxon>Bacillati</taxon>
        <taxon>Bacillota</taxon>
        <taxon>Clostridia</taxon>
        <taxon>Eubacteriales</taxon>
        <taxon>Clostridiaceae</taxon>
        <taxon>Clostridium</taxon>
    </lineage>
</organism>
<dbReference type="AlphaFoldDB" id="A0A2T0BQ06"/>
<gene>
    <name evidence="6" type="ORF">CLLU_09910</name>
</gene>